<accession>A0A2S6CR03</accession>
<proteinExistence type="predicted"/>
<keyword evidence="3" id="KW-1185">Reference proteome</keyword>
<sequence>MINNSQQPQKDDAILDGKLPSTKDVAVLGGLDGVKLRLQNRNLTLRIAAVEEALNYGEQGLDLVIQCLQDQSLQIQKQAYLLLNPYTETNVKQAVTAFEAEFFKQGSTDYTRLRDLLASGQWQEADQETARVMLAVAQREKEGLLLAEEPISKFPCQDLHAIDSLWVKYSNGRFGFSVQNQIYKSCKGNRFFRDSIENEFGDIVGWRPGARWLNDYDNITFDLTAPVGHLPVKGGWYWGRRTWELFKNVKFSVYLSCYVGCNLFSRLDSCEL</sequence>
<dbReference type="Proteomes" id="UP000239589">
    <property type="component" value="Unassembled WGS sequence"/>
</dbReference>
<dbReference type="AlphaFoldDB" id="A0A2S6CR03"/>
<dbReference type="PANTHER" id="PTHR34800:SF1">
    <property type="entry name" value="TETRAPYRROLE-BINDING PROTEIN, CHLOROPLASTIC"/>
    <property type="match status" value="1"/>
</dbReference>
<comment type="caution">
    <text evidence="2">The sequence shown here is derived from an EMBL/GenBank/DDBJ whole genome shotgun (WGS) entry which is preliminary data.</text>
</comment>
<dbReference type="InterPro" id="IPR037215">
    <property type="entry name" value="GUN4-like_sf"/>
</dbReference>
<dbReference type="OrthoDB" id="7915178at2"/>
<dbReference type="CDD" id="cd16383">
    <property type="entry name" value="GUN4"/>
    <property type="match status" value="1"/>
</dbReference>
<protein>
    <recommendedName>
        <fullName evidence="1">GUN4-like domain-containing protein</fullName>
    </recommendedName>
</protein>
<evidence type="ECO:0000259" key="1">
    <source>
        <dbReference type="Pfam" id="PF05419"/>
    </source>
</evidence>
<feature type="domain" description="GUN4-like" evidence="1">
    <location>
        <begin position="107"/>
        <end position="234"/>
    </location>
</feature>
<dbReference type="RefSeq" id="WP_104388942.1">
    <property type="nucleotide sequence ID" value="NZ_PGEM01000138.1"/>
</dbReference>
<dbReference type="GO" id="GO:0046906">
    <property type="term" value="F:tetrapyrrole binding"/>
    <property type="evidence" value="ECO:0007669"/>
    <property type="project" value="TreeGrafter"/>
</dbReference>
<dbReference type="Pfam" id="PF05419">
    <property type="entry name" value="GUN4"/>
    <property type="match status" value="1"/>
</dbReference>
<dbReference type="Gene3D" id="1.25.40.620">
    <property type="match status" value="1"/>
</dbReference>
<gene>
    <name evidence="2" type="ORF">CUN59_16930</name>
</gene>
<dbReference type="EMBL" id="PGEM01000138">
    <property type="protein sequence ID" value="PPJ62176.1"/>
    <property type="molecule type" value="Genomic_DNA"/>
</dbReference>
<name>A0A2S6CR03_9CYAN</name>
<dbReference type="Gene3D" id="1.10.10.1770">
    <property type="entry name" value="Gun4-like"/>
    <property type="match status" value="1"/>
</dbReference>
<organism evidence="2 3">
    <name type="scientific">Cuspidothrix issatschenkoi CHARLIE-1</name>
    <dbReference type="NCBI Taxonomy" id="2052836"/>
    <lineage>
        <taxon>Bacteria</taxon>
        <taxon>Bacillati</taxon>
        <taxon>Cyanobacteriota</taxon>
        <taxon>Cyanophyceae</taxon>
        <taxon>Nostocales</taxon>
        <taxon>Aphanizomenonaceae</taxon>
        <taxon>Cuspidothrix</taxon>
    </lineage>
</organism>
<dbReference type="SUPFAM" id="SSF140869">
    <property type="entry name" value="GUN4-like"/>
    <property type="match status" value="1"/>
</dbReference>
<evidence type="ECO:0000313" key="3">
    <source>
        <dbReference type="Proteomes" id="UP000239589"/>
    </source>
</evidence>
<reference evidence="2 3" key="1">
    <citation type="submission" date="2018-02" db="EMBL/GenBank/DDBJ databases">
        <title>Discovery of a pederin family compound in a non-symbiotic bloom-forming cyanobacterium.</title>
        <authorList>
            <person name="Kust A."/>
            <person name="Mares J."/>
            <person name="Jokela J."/>
            <person name="Urajova P."/>
            <person name="Hajek J."/>
            <person name="Saurav K."/>
            <person name="Voracova K."/>
            <person name="Fewer D.P."/>
            <person name="Haapaniemi E."/>
            <person name="Permi P."/>
            <person name="Rehakova K."/>
            <person name="Sivonen K."/>
            <person name="Hrouzek P."/>
        </authorList>
    </citation>
    <scope>NUCLEOTIDE SEQUENCE [LARGE SCALE GENOMIC DNA]</scope>
    <source>
        <strain evidence="2 3">CHARLIE-1</strain>
    </source>
</reference>
<dbReference type="PANTHER" id="PTHR34800">
    <property type="entry name" value="TETRAPYRROLE-BINDING PROTEIN, CHLOROPLASTIC"/>
    <property type="match status" value="1"/>
</dbReference>
<dbReference type="InterPro" id="IPR008629">
    <property type="entry name" value="GUN4-like"/>
</dbReference>
<evidence type="ECO:0000313" key="2">
    <source>
        <dbReference type="EMBL" id="PPJ62176.1"/>
    </source>
</evidence>